<dbReference type="EMBL" id="MU858088">
    <property type="protein sequence ID" value="KAK4214802.1"/>
    <property type="molecule type" value="Genomic_DNA"/>
</dbReference>
<gene>
    <name evidence="3" type="ORF">QBC37DRAFT_143012</name>
</gene>
<dbReference type="InterPro" id="IPR050730">
    <property type="entry name" value="UBX_domain-protein"/>
</dbReference>
<dbReference type="Gene3D" id="3.40.30.10">
    <property type="entry name" value="Glutaredoxin"/>
    <property type="match status" value="1"/>
</dbReference>
<sequence length="546" mass="61115">MASDDQVAEFVGITNASENAARRIIDMCSGDVEQSVMLWFADEDLQRTLSMPETATAASSSTSAAAPAGPSRQARRQAARQIGREDAQGVIHIDSDDGDVDMTDLEGSDDEDDGVASVARRAQEEEDAAVARRMQEELYGNAQAVDEDGVRAPLARTTETLVDPVYAGFGGEEILNRMSRTQRAQNRGNPFMPSIWRDDSSGPAGGEASTSEQSSRAQRLHDLFNPPRSYIWDGTLEEARDEGKQQKKWIMANLQDMSIFQCQALNRDHWKNEAIVDLINENFIFLQYDKNDPSSMQFINLYFPDRRHENPDTYPYVAIIDPRTGGKEKEWSGKSFPDVNDFLVAVSDFLDRYSLDPKKKNPVSTEKPKRVIDVDRMTEAEQLELAMKNSLVANGNAGQPSNAEQPSSSYFEHPTSEKDRDKVTWSDKENDQSVPVHEATSSSQLSPFQRIPSDRPHTEPPNDPSSTTRLQVRNPPARIIRRFRLDDPVSRIYEWLKAEPLPGKEDVEFELKSVGQGDLIEHLDKTIKEAGLANGTVMIEFIEEDA</sequence>
<evidence type="ECO:0000256" key="1">
    <source>
        <dbReference type="SAM" id="MobiDB-lite"/>
    </source>
</evidence>
<reference evidence="3" key="1">
    <citation type="journal article" date="2023" name="Mol. Phylogenet. Evol.">
        <title>Genome-scale phylogeny and comparative genomics of the fungal order Sordariales.</title>
        <authorList>
            <person name="Hensen N."/>
            <person name="Bonometti L."/>
            <person name="Westerberg I."/>
            <person name="Brannstrom I.O."/>
            <person name="Guillou S."/>
            <person name="Cros-Aarteil S."/>
            <person name="Calhoun S."/>
            <person name="Haridas S."/>
            <person name="Kuo A."/>
            <person name="Mondo S."/>
            <person name="Pangilinan J."/>
            <person name="Riley R."/>
            <person name="LaButti K."/>
            <person name="Andreopoulos B."/>
            <person name="Lipzen A."/>
            <person name="Chen C."/>
            <person name="Yan M."/>
            <person name="Daum C."/>
            <person name="Ng V."/>
            <person name="Clum A."/>
            <person name="Steindorff A."/>
            <person name="Ohm R.A."/>
            <person name="Martin F."/>
            <person name="Silar P."/>
            <person name="Natvig D.O."/>
            <person name="Lalanne C."/>
            <person name="Gautier V."/>
            <person name="Ament-Velasquez S.L."/>
            <person name="Kruys A."/>
            <person name="Hutchinson M.I."/>
            <person name="Powell A.J."/>
            <person name="Barry K."/>
            <person name="Miller A.N."/>
            <person name="Grigoriev I.V."/>
            <person name="Debuchy R."/>
            <person name="Gladieux P."/>
            <person name="Hiltunen Thoren M."/>
            <person name="Johannesson H."/>
        </authorList>
    </citation>
    <scope>NUCLEOTIDE SEQUENCE</scope>
    <source>
        <strain evidence="3">PSN293</strain>
    </source>
</reference>
<feature type="region of interest" description="Disordered" evidence="1">
    <location>
        <begin position="184"/>
        <end position="220"/>
    </location>
</feature>
<feature type="region of interest" description="Disordered" evidence="1">
    <location>
        <begin position="52"/>
        <end position="117"/>
    </location>
</feature>
<dbReference type="CDD" id="cd02958">
    <property type="entry name" value="UAS"/>
    <property type="match status" value="1"/>
</dbReference>
<dbReference type="Proteomes" id="UP001301769">
    <property type="component" value="Unassembled WGS sequence"/>
</dbReference>
<feature type="compositionally biased region" description="Acidic residues" evidence="1">
    <location>
        <begin position="96"/>
        <end position="114"/>
    </location>
</feature>
<dbReference type="SMART" id="SM00594">
    <property type="entry name" value="UAS"/>
    <property type="match status" value="1"/>
</dbReference>
<dbReference type="Pfam" id="PF00789">
    <property type="entry name" value="UBX"/>
    <property type="match status" value="1"/>
</dbReference>
<dbReference type="PANTHER" id="PTHR23322:SF6">
    <property type="entry name" value="UBX DOMAIN-CONTAINING PROTEIN 7"/>
    <property type="match status" value="1"/>
</dbReference>
<organism evidence="3 4">
    <name type="scientific">Rhypophila decipiens</name>
    <dbReference type="NCBI Taxonomy" id="261697"/>
    <lineage>
        <taxon>Eukaryota</taxon>
        <taxon>Fungi</taxon>
        <taxon>Dikarya</taxon>
        <taxon>Ascomycota</taxon>
        <taxon>Pezizomycotina</taxon>
        <taxon>Sordariomycetes</taxon>
        <taxon>Sordariomycetidae</taxon>
        <taxon>Sordariales</taxon>
        <taxon>Naviculisporaceae</taxon>
        <taxon>Rhypophila</taxon>
    </lineage>
</organism>
<protein>
    <recommendedName>
        <fullName evidence="2">UBX domain-containing protein</fullName>
    </recommendedName>
</protein>
<reference evidence="3" key="2">
    <citation type="submission" date="2023-05" db="EMBL/GenBank/DDBJ databases">
        <authorList>
            <consortium name="Lawrence Berkeley National Laboratory"/>
            <person name="Steindorff A."/>
            <person name="Hensen N."/>
            <person name="Bonometti L."/>
            <person name="Westerberg I."/>
            <person name="Brannstrom I.O."/>
            <person name="Guillou S."/>
            <person name="Cros-Aarteil S."/>
            <person name="Calhoun S."/>
            <person name="Haridas S."/>
            <person name="Kuo A."/>
            <person name="Mondo S."/>
            <person name="Pangilinan J."/>
            <person name="Riley R."/>
            <person name="Labutti K."/>
            <person name="Andreopoulos B."/>
            <person name="Lipzen A."/>
            <person name="Chen C."/>
            <person name="Yanf M."/>
            <person name="Daum C."/>
            <person name="Ng V."/>
            <person name="Clum A."/>
            <person name="Ohm R."/>
            <person name="Martin F."/>
            <person name="Silar P."/>
            <person name="Natvig D."/>
            <person name="Lalanne C."/>
            <person name="Gautier V."/>
            <person name="Ament-Velasquez S.L."/>
            <person name="Kruys A."/>
            <person name="Hutchinson M.I."/>
            <person name="Powell A.J."/>
            <person name="Barry K."/>
            <person name="Miller A.N."/>
            <person name="Grigoriev I.V."/>
            <person name="Debuchy R."/>
            <person name="Gladieux P."/>
            <person name="Thoren M.H."/>
            <person name="Johannesson H."/>
        </authorList>
    </citation>
    <scope>NUCLEOTIDE SEQUENCE</scope>
    <source>
        <strain evidence="3">PSN293</strain>
    </source>
</reference>
<dbReference type="PROSITE" id="PS50033">
    <property type="entry name" value="UBX"/>
    <property type="match status" value="1"/>
</dbReference>
<evidence type="ECO:0000259" key="2">
    <source>
        <dbReference type="PROSITE" id="PS50033"/>
    </source>
</evidence>
<dbReference type="InterPro" id="IPR036249">
    <property type="entry name" value="Thioredoxin-like_sf"/>
</dbReference>
<dbReference type="InterPro" id="IPR001012">
    <property type="entry name" value="UBX_dom"/>
</dbReference>
<dbReference type="GO" id="GO:0043130">
    <property type="term" value="F:ubiquitin binding"/>
    <property type="evidence" value="ECO:0007669"/>
    <property type="project" value="TreeGrafter"/>
</dbReference>
<evidence type="ECO:0000313" key="4">
    <source>
        <dbReference type="Proteomes" id="UP001301769"/>
    </source>
</evidence>
<feature type="compositionally biased region" description="Polar residues" evidence="1">
    <location>
        <begin position="393"/>
        <end position="410"/>
    </location>
</feature>
<dbReference type="Gene3D" id="3.10.20.90">
    <property type="entry name" value="Phosphatidylinositol 3-kinase Catalytic Subunit, Chain A, domain 1"/>
    <property type="match status" value="1"/>
</dbReference>
<dbReference type="InterPro" id="IPR029071">
    <property type="entry name" value="Ubiquitin-like_domsf"/>
</dbReference>
<feature type="compositionally biased region" description="Low complexity" evidence="1">
    <location>
        <begin position="54"/>
        <end position="72"/>
    </location>
</feature>
<dbReference type="SMART" id="SM00166">
    <property type="entry name" value="UBX"/>
    <property type="match status" value="1"/>
</dbReference>
<dbReference type="Pfam" id="PF13899">
    <property type="entry name" value="Thioredoxin_7"/>
    <property type="match status" value="1"/>
</dbReference>
<keyword evidence="4" id="KW-1185">Reference proteome</keyword>
<accession>A0AAN6YDX6</accession>
<dbReference type="InterPro" id="IPR006577">
    <property type="entry name" value="UAS"/>
</dbReference>
<feature type="domain" description="UBX" evidence="2">
    <location>
        <begin position="463"/>
        <end position="540"/>
    </location>
</feature>
<dbReference type="SUPFAM" id="SSF54236">
    <property type="entry name" value="Ubiquitin-like"/>
    <property type="match status" value="1"/>
</dbReference>
<feature type="compositionally biased region" description="Basic and acidic residues" evidence="1">
    <location>
        <begin position="414"/>
        <end position="431"/>
    </location>
</feature>
<dbReference type="SUPFAM" id="SSF52833">
    <property type="entry name" value="Thioredoxin-like"/>
    <property type="match status" value="1"/>
</dbReference>
<dbReference type="AlphaFoldDB" id="A0AAN6YDX6"/>
<name>A0AAN6YDX6_9PEZI</name>
<feature type="compositionally biased region" description="Polar residues" evidence="1">
    <location>
        <begin position="208"/>
        <end position="217"/>
    </location>
</feature>
<comment type="caution">
    <text evidence="3">The sequence shown here is derived from an EMBL/GenBank/DDBJ whole genome shotgun (WGS) entry which is preliminary data.</text>
</comment>
<proteinExistence type="predicted"/>
<dbReference type="GO" id="GO:0005634">
    <property type="term" value="C:nucleus"/>
    <property type="evidence" value="ECO:0007669"/>
    <property type="project" value="TreeGrafter"/>
</dbReference>
<feature type="region of interest" description="Disordered" evidence="1">
    <location>
        <begin position="393"/>
        <end position="473"/>
    </location>
</feature>
<dbReference type="Pfam" id="PF14555">
    <property type="entry name" value="UBA_4"/>
    <property type="match status" value="1"/>
</dbReference>
<dbReference type="GO" id="GO:0043161">
    <property type="term" value="P:proteasome-mediated ubiquitin-dependent protein catabolic process"/>
    <property type="evidence" value="ECO:0007669"/>
    <property type="project" value="TreeGrafter"/>
</dbReference>
<dbReference type="CDD" id="cd01767">
    <property type="entry name" value="UBX"/>
    <property type="match status" value="1"/>
</dbReference>
<dbReference type="PANTHER" id="PTHR23322">
    <property type="entry name" value="FAS-ASSOCIATED PROTEIN"/>
    <property type="match status" value="1"/>
</dbReference>
<evidence type="ECO:0000313" key="3">
    <source>
        <dbReference type="EMBL" id="KAK4214802.1"/>
    </source>
</evidence>